<dbReference type="PRINTS" id="PR00111">
    <property type="entry name" value="ABHYDROLASE"/>
</dbReference>
<dbReference type="InterPro" id="IPR029058">
    <property type="entry name" value="AB_hydrolase_fold"/>
</dbReference>
<dbReference type="RefSeq" id="XP_019037930.1">
    <property type="nucleotide sequence ID" value="XM_019183511.1"/>
</dbReference>
<dbReference type="GeneID" id="30200757"/>
<accession>A0A1E3NZY9</accession>
<feature type="domain" description="AB hydrolase-1" evidence="2">
    <location>
        <begin position="30"/>
        <end position="276"/>
    </location>
</feature>
<sequence>MSSITPTVNKIQLKDGTKVFYREAGSKDKPIFLLLHGYPTSSIMFRNLVPLLSQHYHVIAPDLPGFGFTETPKGYDYSFANITDSIDEFISILKIDSFKVYIFDYGAPVAFRLALKNPSRITGIVAQNGNAYEEGIDDRFWGALKQYWAKGDEQDPGYVDALSKFIEDKQNILSQYYEGVSNPNVIDPAPAVLDEFLLKRPGQTKIQLGLFYDYQNNIKLYPQFQSFLRNSKVPVLVAWGKNDYIFTVEGAEAYKRDASKFKAKYYETGHFALETHVEEIAADIIDFFVKE</sequence>
<protein>
    <recommendedName>
        <fullName evidence="2">AB hydrolase-1 domain-containing protein</fullName>
    </recommendedName>
</protein>
<dbReference type="PRINTS" id="PR00412">
    <property type="entry name" value="EPOXHYDRLASE"/>
</dbReference>
<dbReference type="GO" id="GO:0097176">
    <property type="term" value="P:epoxide metabolic process"/>
    <property type="evidence" value="ECO:0007669"/>
    <property type="project" value="EnsemblFungi"/>
</dbReference>
<evidence type="ECO:0000313" key="4">
    <source>
        <dbReference type="Proteomes" id="UP000094112"/>
    </source>
</evidence>
<dbReference type="OrthoDB" id="284184at2759"/>
<keyword evidence="1" id="KW-0378">Hydrolase</keyword>
<proteinExistence type="predicted"/>
<name>A0A1E3NZY9_WICAA</name>
<dbReference type="Pfam" id="PF00561">
    <property type="entry name" value="Abhydrolase_1"/>
    <property type="match status" value="1"/>
</dbReference>
<dbReference type="PANTHER" id="PTHR42977:SF3">
    <property type="entry name" value="AB HYDROLASE-1 DOMAIN-CONTAINING PROTEIN"/>
    <property type="match status" value="1"/>
</dbReference>
<dbReference type="SUPFAM" id="SSF53474">
    <property type="entry name" value="alpha/beta-Hydrolases"/>
    <property type="match status" value="1"/>
</dbReference>
<dbReference type="InterPro" id="IPR000639">
    <property type="entry name" value="Epox_hydrolase-like"/>
</dbReference>
<evidence type="ECO:0000259" key="2">
    <source>
        <dbReference type="Pfam" id="PF00561"/>
    </source>
</evidence>
<dbReference type="Gene3D" id="3.40.50.1820">
    <property type="entry name" value="alpha/beta hydrolase"/>
    <property type="match status" value="1"/>
</dbReference>
<dbReference type="GO" id="GO:0004301">
    <property type="term" value="F:epoxide hydrolase activity"/>
    <property type="evidence" value="ECO:0007669"/>
    <property type="project" value="EnsemblFungi"/>
</dbReference>
<dbReference type="Proteomes" id="UP000094112">
    <property type="component" value="Unassembled WGS sequence"/>
</dbReference>
<dbReference type="STRING" id="683960.A0A1E3NZY9"/>
<dbReference type="AlphaFoldDB" id="A0A1E3NZY9"/>
<keyword evidence="4" id="KW-1185">Reference proteome</keyword>
<organism evidence="3 4">
    <name type="scientific">Wickerhamomyces anomalus (strain ATCC 58044 / CBS 1984 / NCYC 433 / NRRL Y-366-8)</name>
    <name type="common">Yeast</name>
    <name type="synonym">Hansenula anomala</name>
    <dbReference type="NCBI Taxonomy" id="683960"/>
    <lineage>
        <taxon>Eukaryota</taxon>
        <taxon>Fungi</taxon>
        <taxon>Dikarya</taxon>
        <taxon>Ascomycota</taxon>
        <taxon>Saccharomycotina</taxon>
        <taxon>Saccharomycetes</taxon>
        <taxon>Phaffomycetales</taxon>
        <taxon>Wickerhamomycetaceae</taxon>
        <taxon>Wickerhamomyces</taxon>
    </lineage>
</organism>
<dbReference type="InterPro" id="IPR000073">
    <property type="entry name" value="AB_hydrolase_1"/>
</dbReference>
<evidence type="ECO:0000256" key="1">
    <source>
        <dbReference type="ARBA" id="ARBA00022801"/>
    </source>
</evidence>
<evidence type="ECO:0000313" key="3">
    <source>
        <dbReference type="EMBL" id="ODQ58723.1"/>
    </source>
</evidence>
<reference evidence="3 4" key="1">
    <citation type="journal article" date="2016" name="Proc. Natl. Acad. Sci. U.S.A.">
        <title>Comparative genomics of biotechnologically important yeasts.</title>
        <authorList>
            <person name="Riley R."/>
            <person name="Haridas S."/>
            <person name="Wolfe K.H."/>
            <person name="Lopes M.R."/>
            <person name="Hittinger C.T."/>
            <person name="Goeker M."/>
            <person name="Salamov A.A."/>
            <person name="Wisecaver J.H."/>
            <person name="Long T.M."/>
            <person name="Calvey C.H."/>
            <person name="Aerts A.L."/>
            <person name="Barry K.W."/>
            <person name="Choi C."/>
            <person name="Clum A."/>
            <person name="Coughlan A.Y."/>
            <person name="Deshpande S."/>
            <person name="Douglass A.P."/>
            <person name="Hanson S.J."/>
            <person name="Klenk H.-P."/>
            <person name="LaButti K.M."/>
            <person name="Lapidus A."/>
            <person name="Lindquist E.A."/>
            <person name="Lipzen A.M."/>
            <person name="Meier-Kolthoff J.P."/>
            <person name="Ohm R.A."/>
            <person name="Otillar R.P."/>
            <person name="Pangilinan J.L."/>
            <person name="Peng Y."/>
            <person name="Rokas A."/>
            <person name="Rosa C.A."/>
            <person name="Scheuner C."/>
            <person name="Sibirny A.A."/>
            <person name="Slot J.C."/>
            <person name="Stielow J.B."/>
            <person name="Sun H."/>
            <person name="Kurtzman C.P."/>
            <person name="Blackwell M."/>
            <person name="Grigoriev I.V."/>
            <person name="Jeffries T.W."/>
        </authorList>
    </citation>
    <scope>NUCLEOTIDE SEQUENCE [LARGE SCALE GENOMIC DNA]</scope>
    <source>
        <strain evidence="4">ATCC 58044 / CBS 1984 / NCYC 433 / NRRL Y-366-8</strain>
    </source>
</reference>
<gene>
    <name evidence="3" type="ORF">WICANDRAFT_63230</name>
</gene>
<dbReference type="EMBL" id="KV454211">
    <property type="protein sequence ID" value="ODQ58723.1"/>
    <property type="molecule type" value="Genomic_DNA"/>
</dbReference>
<dbReference type="InterPro" id="IPR051340">
    <property type="entry name" value="Haloalkane_dehalogenase"/>
</dbReference>
<dbReference type="PANTHER" id="PTHR42977">
    <property type="entry name" value="HYDROLASE-RELATED"/>
    <property type="match status" value="1"/>
</dbReference>